<evidence type="ECO:0000313" key="2">
    <source>
        <dbReference type="EnsemblPlants" id="KQL06878"/>
    </source>
</evidence>
<dbReference type="EnsemblPlants" id="KQL06878">
    <property type="protein sequence ID" value="KQL06878"/>
    <property type="gene ID" value="SETIT_003652mg"/>
</dbReference>
<dbReference type="EMBL" id="AGNK02003298">
    <property type="status" value="NOT_ANNOTATED_CDS"/>
    <property type="molecule type" value="Genomic_DNA"/>
</dbReference>
<accession>K3XP29</accession>
<sequence length="64" mass="7212">MGMPELSSNVDFNDGAGDRRRGGCGSAGTEATRKTPNVRRWFLQRKENTAIHSWIDIFESEIEI</sequence>
<dbReference type="HOGENOM" id="CLU_2871893_0_0_1"/>
<dbReference type="InParanoid" id="K3XP29"/>
<feature type="region of interest" description="Disordered" evidence="1">
    <location>
        <begin position="1"/>
        <end position="33"/>
    </location>
</feature>
<organism evidence="2 3">
    <name type="scientific">Setaria italica</name>
    <name type="common">Foxtail millet</name>
    <name type="synonym">Panicum italicum</name>
    <dbReference type="NCBI Taxonomy" id="4555"/>
    <lineage>
        <taxon>Eukaryota</taxon>
        <taxon>Viridiplantae</taxon>
        <taxon>Streptophyta</taxon>
        <taxon>Embryophyta</taxon>
        <taxon>Tracheophyta</taxon>
        <taxon>Spermatophyta</taxon>
        <taxon>Magnoliopsida</taxon>
        <taxon>Liliopsida</taxon>
        <taxon>Poales</taxon>
        <taxon>Poaceae</taxon>
        <taxon>PACMAD clade</taxon>
        <taxon>Panicoideae</taxon>
        <taxon>Panicodae</taxon>
        <taxon>Paniceae</taxon>
        <taxon>Cenchrinae</taxon>
        <taxon>Setaria</taxon>
    </lineage>
</organism>
<proteinExistence type="predicted"/>
<dbReference type="AlphaFoldDB" id="K3XP29"/>
<dbReference type="Gramene" id="KQL06878">
    <property type="protein sequence ID" value="KQL06878"/>
    <property type="gene ID" value="SETIT_003652mg"/>
</dbReference>
<reference evidence="2" key="2">
    <citation type="submission" date="2018-08" db="UniProtKB">
        <authorList>
            <consortium name="EnsemblPlants"/>
        </authorList>
    </citation>
    <scope>IDENTIFICATION</scope>
    <source>
        <strain evidence="2">Yugu1</strain>
    </source>
</reference>
<dbReference type="Proteomes" id="UP000004995">
    <property type="component" value="Unassembled WGS sequence"/>
</dbReference>
<name>K3XP29_SETIT</name>
<keyword evidence="3" id="KW-1185">Reference proteome</keyword>
<reference evidence="3" key="1">
    <citation type="journal article" date="2012" name="Nat. Biotechnol.">
        <title>Reference genome sequence of the model plant Setaria.</title>
        <authorList>
            <person name="Bennetzen J.L."/>
            <person name="Schmutz J."/>
            <person name="Wang H."/>
            <person name="Percifield R."/>
            <person name="Hawkins J."/>
            <person name="Pontaroli A.C."/>
            <person name="Estep M."/>
            <person name="Feng L."/>
            <person name="Vaughn J.N."/>
            <person name="Grimwood J."/>
            <person name="Jenkins J."/>
            <person name="Barry K."/>
            <person name="Lindquist E."/>
            <person name="Hellsten U."/>
            <person name="Deshpande S."/>
            <person name="Wang X."/>
            <person name="Wu X."/>
            <person name="Mitros T."/>
            <person name="Triplett J."/>
            <person name="Yang X."/>
            <person name="Ye C.Y."/>
            <person name="Mauro-Herrera M."/>
            <person name="Wang L."/>
            <person name="Li P."/>
            <person name="Sharma M."/>
            <person name="Sharma R."/>
            <person name="Ronald P.C."/>
            <person name="Panaud O."/>
            <person name="Kellogg E.A."/>
            <person name="Brutnell T.P."/>
            <person name="Doust A.N."/>
            <person name="Tuskan G.A."/>
            <person name="Rokhsar D."/>
            <person name="Devos K.M."/>
        </authorList>
    </citation>
    <scope>NUCLEOTIDE SEQUENCE [LARGE SCALE GENOMIC DNA]</scope>
    <source>
        <strain evidence="3">cv. Yugu1</strain>
    </source>
</reference>
<evidence type="ECO:0000313" key="3">
    <source>
        <dbReference type="Proteomes" id="UP000004995"/>
    </source>
</evidence>
<protein>
    <submittedName>
        <fullName evidence="2">Uncharacterized protein</fullName>
    </submittedName>
</protein>
<feature type="compositionally biased region" description="Polar residues" evidence="1">
    <location>
        <begin position="1"/>
        <end position="11"/>
    </location>
</feature>
<evidence type="ECO:0000256" key="1">
    <source>
        <dbReference type="SAM" id="MobiDB-lite"/>
    </source>
</evidence>